<accession>L0RUI4</accession>
<sequence length="59" mass="6871">MIYHFIVIHNNSFYCNFCKIILFSTGAWLNLYACFNSVNKLTSIGFDEYRVNNISPVLT</sequence>
<reference evidence="2" key="1">
    <citation type="journal article" date="2013" name="Genome Announc.">
        <title>Complete genome sequence of Mycoplasma cynos strain C142.</title>
        <authorList>
            <person name="Walker C.A."/>
            <person name="Mannering S.A."/>
            <person name="Shields S."/>
            <person name="Blake D.P."/>
            <person name="Brownlie J."/>
        </authorList>
    </citation>
    <scope>NUCLEOTIDE SEQUENCE [LARGE SCALE GENOMIC DNA]</scope>
    <source>
        <strain evidence="2">C142</strain>
    </source>
</reference>
<evidence type="ECO:0000313" key="2">
    <source>
        <dbReference type="Proteomes" id="UP000010466"/>
    </source>
</evidence>
<dbReference type="KEGG" id="mcy:MCYN_0346"/>
<proteinExistence type="predicted"/>
<protein>
    <submittedName>
        <fullName evidence="1">Uncharacterized protein</fullName>
    </submittedName>
</protein>
<dbReference type="HOGENOM" id="CLU_2955578_0_0_14"/>
<name>L0RUI4_MYCC1</name>
<evidence type="ECO:0000313" key="1">
    <source>
        <dbReference type="EMBL" id="CCP24078.1"/>
    </source>
</evidence>
<keyword evidence="2" id="KW-1185">Reference proteome</keyword>
<dbReference type="Proteomes" id="UP000010466">
    <property type="component" value="Chromosome"/>
</dbReference>
<dbReference type="EMBL" id="HF559394">
    <property type="protein sequence ID" value="CCP24078.1"/>
    <property type="molecule type" value="Genomic_DNA"/>
</dbReference>
<gene>
    <name evidence="1" type="primary">MCYN0346</name>
    <name evidence="1" type="ordered locus">MCYN_0346</name>
</gene>
<dbReference type="AlphaFoldDB" id="L0RUI4"/>
<organism evidence="1 2">
    <name type="scientific">Mycoplasmopsis cynos (strain C142)</name>
    <name type="common">Mycoplasma cynos</name>
    <dbReference type="NCBI Taxonomy" id="1246955"/>
    <lineage>
        <taxon>Bacteria</taxon>
        <taxon>Bacillati</taxon>
        <taxon>Mycoplasmatota</taxon>
        <taxon>Mycoplasmoidales</taxon>
        <taxon>Metamycoplasmataceae</taxon>
        <taxon>Mycoplasmopsis</taxon>
    </lineage>
</organism>